<feature type="non-terminal residue" evidence="1">
    <location>
        <position position="1"/>
    </location>
</feature>
<protein>
    <submittedName>
        <fullName evidence="1">Ribonuclease H</fullName>
    </submittedName>
</protein>
<reference evidence="1" key="1">
    <citation type="journal article" date="2012" name="PLoS ONE">
        <title>Gene sets for utilization of primary and secondary nutrition supplies in the distal gut of endangered iberian lynx.</title>
        <authorList>
            <person name="Alcaide M."/>
            <person name="Messina E."/>
            <person name="Richter M."/>
            <person name="Bargiela R."/>
            <person name="Peplies J."/>
            <person name="Huws S.A."/>
            <person name="Newbold C.J."/>
            <person name="Golyshin P.N."/>
            <person name="Simon M.A."/>
            <person name="Lopez G."/>
            <person name="Yakimov M.M."/>
            <person name="Ferrer M."/>
        </authorList>
    </citation>
    <scope>NUCLEOTIDE SEQUENCE</scope>
</reference>
<name>J9G6K8_9ZZZZ</name>
<comment type="caution">
    <text evidence="1">The sequence shown here is derived from an EMBL/GenBank/DDBJ whole genome shotgun (WGS) entry which is preliminary data.</text>
</comment>
<dbReference type="EMBL" id="AMCI01004765">
    <property type="protein sequence ID" value="EJW97432.1"/>
    <property type="molecule type" value="Genomic_DNA"/>
</dbReference>
<sequence>SDSRYVIDGLEKGWAKGWRARGWKNLTNPLLLIRISGPGCWILPKNIRFTISGSKAMPATPKMSAVIVSQWNKVKNTVEGKPDLPP</sequence>
<dbReference type="AlphaFoldDB" id="J9G6K8"/>
<accession>J9G6K8</accession>
<dbReference type="SUPFAM" id="SSF53098">
    <property type="entry name" value="Ribonuclease H-like"/>
    <property type="match status" value="1"/>
</dbReference>
<gene>
    <name evidence="1" type="ORF">EVA_14461</name>
</gene>
<proteinExistence type="predicted"/>
<organism evidence="1">
    <name type="scientific">gut metagenome</name>
    <dbReference type="NCBI Taxonomy" id="749906"/>
    <lineage>
        <taxon>unclassified sequences</taxon>
        <taxon>metagenomes</taxon>
        <taxon>organismal metagenomes</taxon>
    </lineage>
</organism>
<dbReference type="GO" id="GO:0003676">
    <property type="term" value="F:nucleic acid binding"/>
    <property type="evidence" value="ECO:0007669"/>
    <property type="project" value="InterPro"/>
</dbReference>
<evidence type="ECO:0000313" key="1">
    <source>
        <dbReference type="EMBL" id="EJW97432.1"/>
    </source>
</evidence>
<dbReference type="Gene3D" id="3.30.420.10">
    <property type="entry name" value="Ribonuclease H-like superfamily/Ribonuclease H"/>
    <property type="match status" value="1"/>
</dbReference>
<dbReference type="InterPro" id="IPR036397">
    <property type="entry name" value="RNaseH_sf"/>
</dbReference>
<dbReference type="InterPro" id="IPR012337">
    <property type="entry name" value="RNaseH-like_sf"/>
</dbReference>